<dbReference type="PANTHER" id="PTHR30388">
    <property type="entry name" value="ALDEHYDE OXIDOREDUCTASE MOLYBDENUM COFACTOR ASSEMBLY PROTEIN"/>
    <property type="match status" value="1"/>
</dbReference>
<name>A0A381YGK6_9ZZZZ</name>
<gene>
    <name evidence="2" type="ORF">METZ01_LOCUS128401</name>
</gene>
<dbReference type="InterPro" id="IPR003777">
    <property type="entry name" value="XdhC_CoxI"/>
</dbReference>
<reference evidence="2" key="1">
    <citation type="submission" date="2018-05" db="EMBL/GenBank/DDBJ databases">
        <authorList>
            <person name="Lanie J.A."/>
            <person name="Ng W.-L."/>
            <person name="Kazmierczak K.M."/>
            <person name="Andrzejewski T.M."/>
            <person name="Davidsen T.M."/>
            <person name="Wayne K.J."/>
            <person name="Tettelin H."/>
            <person name="Glass J.I."/>
            <person name="Rusch D."/>
            <person name="Podicherti R."/>
            <person name="Tsui H.-C.T."/>
            <person name="Winkler M.E."/>
        </authorList>
    </citation>
    <scope>NUCLEOTIDE SEQUENCE</scope>
</reference>
<protein>
    <recommendedName>
        <fullName evidence="1">XdhC- CoxI domain-containing protein</fullName>
    </recommendedName>
</protein>
<dbReference type="Pfam" id="PF02625">
    <property type="entry name" value="XdhC_CoxI"/>
    <property type="match status" value="1"/>
</dbReference>
<organism evidence="2">
    <name type="scientific">marine metagenome</name>
    <dbReference type="NCBI Taxonomy" id="408172"/>
    <lineage>
        <taxon>unclassified sequences</taxon>
        <taxon>metagenomes</taxon>
        <taxon>ecological metagenomes</taxon>
    </lineage>
</organism>
<evidence type="ECO:0000313" key="2">
    <source>
        <dbReference type="EMBL" id="SVA75547.1"/>
    </source>
</evidence>
<evidence type="ECO:0000259" key="1">
    <source>
        <dbReference type="Pfam" id="PF02625"/>
    </source>
</evidence>
<dbReference type="AlphaFoldDB" id="A0A381YGK6"/>
<dbReference type="PANTHER" id="PTHR30388:SF4">
    <property type="entry name" value="MOLYBDENUM COFACTOR INSERTION CHAPERONE PAOD"/>
    <property type="match status" value="1"/>
</dbReference>
<feature type="domain" description="XdhC- CoxI" evidence="1">
    <location>
        <begin position="7"/>
        <end position="74"/>
    </location>
</feature>
<dbReference type="InterPro" id="IPR052698">
    <property type="entry name" value="MoCofactor_Util/Proc"/>
</dbReference>
<proteinExistence type="predicted"/>
<accession>A0A381YGK6</accession>
<sequence length="99" mass="10091">MAIALDWLASGKGVALATVVRTWGSSPRPAGSNLVIASDGSFEGSVSGGCVEGAVVRAAQEVIETGEECTVEFGVTDDEAWEVGLACGGQILVLIEPIR</sequence>
<dbReference type="EMBL" id="UINC01018071">
    <property type="protein sequence ID" value="SVA75547.1"/>
    <property type="molecule type" value="Genomic_DNA"/>
</dbReference>